<organism evidence="1">
    <name type="scientific">uncultured Eubacteriales bacterium</name>
    <dbReference type="NCBI Taxonomy" id="172733"/>
    <lineage>
        <taxon>Bacteria</taxon>
        <taxon>Bacillati</taxon>
        <taxon>Bacillota</taxon>
        <taxon>Clostridia</taxon>
        <taxon>Eubacteriales</taxon>
        <taxon>environmental samples</taxon>
    </lineage>
</organism>
<reference evidence="1" key="1">
    <citation type="submission" date="2016-04" db="EMBL/GenBank/DDBJ databases">
        <authorList>
            <person name="Evans L.H."/>
            <person name="Alamgir A."/>
            <person name="Owens N."/>
            <person name="Weber N.D."/>
            <person name="Virtaneva K."/>
            <person name="Barbian K."/>
            <person name="Babar A."/>
            <person name="Rosenke K."/>
        </authorList>
    </citation>
    <scope>NUCLEOTIDE SEQUENCE</scope>
    <source>
        <strain evidence="1">86</strain>
    </source>
</reference>
<dbReference type="AlphaFoldDB" id="A0A212JSX0"/>
<protein>
    <submittedName>
        <fullName evidence="1">Uncharacterized protein</fullName>
    </submittedName>
</protein>
<gene>
    <name evidence="1" type="ORF">KL86CLO1_11649</name>
</gene>
<accession>A0A212JSX0</accession>
<name>A0A212JSX0_9FIRM</name>
<sequence>MRLIDADAIPYRDYLGDDEPRAYKSQIDVMPTIDPVKHGWWVKRELDDNDFLSEVIYSFECSACNEGLCLTTEECDDKYCLSCGAKMDGDDGVPKTV</sequence>
<proteinExistence type="predicted"/>
<evidence type="ECO:0000313" key="1">
    <source>
        <dbReference type="EMBL" id="SBW02457.1"/>
    </source>
</evidence>
<dbReference type="EMBL" id="FLUN01000001">
    <property type="protein sequence ID" value="SBW02457.1"/>
    <property type="molecule type" value="Genomic_DNA"/>
</dbReference>